<evidence type="ECO:0000256" key="2">
    <source>
        <dbReference type="ARBA" id="ARBA00004173"/>
    </source>
</evidence>
<evidence type="ECO:0000256" key="6">
    <source>
        <dbReference type="ARBA" id="ARBA00022737"/>
    </source>
</evidence>
<comment type="function">
    <text evidence="1">Accessory subunit of the mitochondrial membrane respiratory chain NADH dehydrogenase (Complex I), that is believed not to be involved in catalysis. Complex I functions in the transfer of electrons from NADH to the respiratory chain. The immediate electron acceptor for the enzyme is believed to be ubiquinone.</text>
</comment>
<evidence type="ECO:0000313" key="11">
    <source>
        <dbReference type="EMBL" id="KAK9736815.1"/>
    </source>
</evidence>
<feature type="transmembrane region" description="Helical" evidence="10">
    <location>
        <begin position="171"/>
        <end position="188"/>
    </location>
</feature>
<evidence type="ECO:0000256" key="8">
    <source>
        <dbReference type="ARBA" id="ARBA00023128"/>
    </source>
</evidence>
<keyword evidence="6" id="KW-0677">Repeat</keyword>
<keyword evidence="10" id="KW-0472">Membrane</keyword>
<evidence type="ECO:0000256" key="7">
    <source>
        <dbReference type="ARBA" id="ARBA00022982"/>
    </source>
</evidence>
<keyword evidence="9" id="KW-1015">Disulfide bond</keyword>
<sequence>MGITDETYLPTDEELTVPEVNVSGPVLKAAAHHLGNACLKENNEFMLCRHELDDPRKCLEEGKAVTNCALNFFRQVKNNCATEFTQYVNCVDRASSDQSFGPCRKTQGVFDKCMFDKLNMCRPAFDQYARVQVHHTDRPKPPVEGPAVYPDAAPYLPEEHFKKMKTIAAKYFAVFIIALVLVNLMQYAEATYRKPPFNGSIFGKRGTSVDYDSGAGKTLSSMCEIASEACQAWFPSQDK</sequence>
<keyword evidence="7" id="KW-0249">Electron transport</keyword>
<comment type="similarity">
    <text evidence="3">Belongs to the complex I NDUFA8 subunit family.</text>
</comment>
<dbReference type="GO" id="GO:0006120">
    <property type="term" value="P:mitochondrial electron transport, NADH to ubiquinone"/>
    <property type="evidence" value="ECO:0007669"/>
    <property type="project" value="InterPro"/>
</dbReference>
<evidence type="ECO:0000313" key="12">
    <source>
        <dbReference type="Proteomes" id="UP001458880"/>
    </source>
</evidence>
<evidence type="ECO:0000256" key="1">
    <source>
        <dbReference type="ARBA" id="ARBA00003195"/>
    </source>
</evidence>
<dbReference type="EMBL" id="JASPKY010000108">
    <property type="protein sequence ID" value="KAK9736815.1"/>
    <property type="molecule type" value="Genomic_DNA"/>
</dbReference>
<organism evidence="11 12">
    <name type="scientific">Popillia japonica</name>
    <name type="common">Japanese beetle</name>
    <dbReference type="NCBI Taxonomy" id="7064"/>
    <lineage>
        <taxon>Eukaryota</taxon>
        <taxon>Metazoa</taxon>
        <taxon>Ecdysozoa</taxon>
        <taxon>Arthropoda</taxon>
        <taxon>Hexapoda</taxon>
        <taxon>Insecta</taxon>
        <taxon>Pterygota</taxon>
        <taxon>Neoptera</taxon>
        <taxon>Endopterygota</taxon>
        <taxon>Coleoptera</taxon>
        <taxon>Polyphaga</taxon>
        <taxon>Scarabaeiformia</taxon>
        <taxon>Scarabaeidae</taxon>
        <taxon>Rutelinae</taxon>
        <taxon>Popillia</taxon>
    </lineage>
</organism>
<evidence type="ECO:0000256" key="5">
    <source>
        <dbReference type="ARBA" id="ARBA00022660"/>
    </source>
</evidence>
<evidence type="ECO:0000256" key="9">
    <source>
        <dbReference type="ARBA" id="ARBA00023157"/>
    </source>
</evidence>
<accession>A0AAW1LR75</accession>
<keyword evidence="10" id="KW-0812">Transmembrane</keyword>
<proteinExistence type="inferred from homology"/>
<comment type="subcellular location">
    <subcellularLocation>
        <location evidence="2">Mitochondrion</location>
    </subcellularLocation>
</comment>
<keyword evidence="12" id="KW-1185">Reference proteome</keyword>
<dbReference type="PROSITE" id="PS51808">
    <property type="entry name" value="CHCH"/>
    <property type="match status" value="1"/>
</dbReference>
<keyword evidence="10" id="KW-1133">Transmembrane helix</keyword>
<gene>
    <name evidence="11" type="ORF">QE152_g11215</name>
</gene>
<dbReference type="InterPro" id="IPR016680">
    <property type="entry name" value="NDUFA8"/>
</dbReference>
<evidence type="ECO:0000256" key="10">
    <source>
        <dbReference type="SAM" id="Phobius"/>
    </source>
</evidence>
<dbReference type="AlphaFoldDB" id="A0AAW1LR75"/>
<dbReference type="GO" id="GO:0005739">
    <property type="term" value="C:mitochondrion"/>
    <property type="evidence" value="ECO:0007669"/>
    <property type="project" value="UniProtKB-SubCell"/>
</dbReference>
<evidence type="ECO:0008006" key="13">
    <source>
        <dbReference type="Google" id="ProtNLM"/>
    </source>
</evidence>
<name>A0AAW1LR75_POPJA</name>
<dbReference type="Proteomes" id="UP001458880">
    <property type="component" value="Unassembled WGS sequence"/>
</dbReference>
<keyword evidence="4" id="KW-0813">Transport</keyword>
<dbReference type="PANTHER" id="PTHR13344">
    <property type="entry name" value="NADH-UBIQUINONE OXIDOREDUCTASE"/>
    <property type="match status" value="1"/>
</dbReference>
<comment type="caution">
    <text evidence="11">The sequence shown here is derived from an EMBL/GenBank/DDBJ whole genome shotgun (WGS) entry which is preliminary data.</text>
</comment>
<reference evidence="11 12" key="1">
    <citation type="journal article" date="2024" name="BMC Genomics">
        <title>De novo assembly and annotation of Popillia japonica's genome with initial clues to its potential as an invasive pest.</title>
        <authorList>
            <person name="Cucini C."/>
            <person name="Boschi S."/>
            <person name="Funari R."/>
            <person name="Cardaioli E."/>
            <person name="Iannotti N."/>
            <person name="Marturano G."/>
            <person name="Paoli F."/>
            <person name="Bruttini M."/>
            <person name="Carapelli A."/>
            <person name="Frati F."/>
            <person name="Nardi F."/>
        </authorList>
    </citation>
    <scope>NUCLEOTIDE SEQUENCE [LARGE SCALE GENOMIC DNA]</scope>
    <source>
        <strain evidence="11">DMR45628</strain>
    </source>
</reference>
<dbReference type="PANTHER" id="PTHR13344:SF0">
    <property type="entry name" value="NADH DEHYDROGENASE [UBIQUINONE] 1 ALPHA SUBCOMPLEX SUBUNIT 8"/>
    <property type="match status" value="1"/>
</dbReference>
<keyword evidence="5" id="KW-0679">Respiratory chain</keyword>
<protein>
    <recommendedName>
        <fullName evidence="13">NADH dehydrogenase [ubiquinone] 1 alpha subcomplex subunit 8</fullName>
    </recommendedName>
</protein>
<evidence type="ECO:0000256" key="4">
    <source>
        <dbReference type="ARBA" id="ARBA00022448"/>
    </source>
</evidence>
<keyword evidence="8" id="KW-0496">Mitochondrion</keyword>
<evidence type="ECO:0000256" key="3">
    <source>
        <dbReference type="ARBA" id="ARBA00010705"/>
    </source>
</evidence>